<name>A0ABP6JZY4_9ACTN</name>
<organism evidence="2 3">
    <name type="scientific">Streptomyces enissocaesilis</name>
    <dbReference type="NCBI Taxonomy" id="332589"/>
    <lineage>
        <taxon>Bacteria</taxon>
        <taxon>Bacillati</taxon>
        <taxon>Actinomycetota</taxon>
        <taxon>Actinomycetes</taxon>
        <taxon>Kitasatosporales</taxon>
        <taxon>Streptomycetaceae</taxon>
        <taxon>Streptomyces</taxon>
        <taxon>Streptomyces rochei group</taxon>
    </lineage>
</organism>
<accession>A0ABP6JZY4</accession>
<evidence type="ECO:0000256" key="1">
    <source>
        <dbReference type="SAM" id="MobiDB-lite"/>
    </source>
</evidence>
<comment type="caution">
    <text evidence="2">The sequence shown here is derived from an EMBL/GenBank/DDBJ whole genome shotgun (WGS) entry which is preliminary data.</text>
</comment>
<dbReference type="EMBL" id="BAAAUD010000047">
    <property type="protein sequence ID" value="GAA2956190.1"/>
    <property type="molecule type" value="Genomic_DNA"/>
</dbReference>
<sequence length="76" mass="8459">MQVPRRAVVAAQPWDSGATWVGPRTDQKTFARPYAYRVRNRRARQQLPCGARAPDGGTALIAWTGPDRNQAWRPGA</sequence>
<evidence type="ECO:0008006" key="4">
    <source>
        <dbReference type="Google" id="ProtNLM"/>
    </source>
</evidence>
<dbReference type="Proteomes" id="UP001500403">
    <property type="component" value="Unassembled WGS sequence"/>
</dbReference>
<keyword evidence="3" id="KW-1185">Reference proteome</keyword>
<proteinExistence type="predicted"/>
<protein>
    <recommendedName>
        <fullName evidence="4">Ricin B lectin domain-containing protein</fullName>
    </recommendedName>
</protein>
<evidence type="ECO:0000313" key="3">
    <source>
        <dbReference type="Proteomes" id="UP001500403"/>
    </source>
</evidence>
<gene>
    <name evidence="2" type="ORF">GCM10010446_46600</name>
</gene>
<feature type="region of interest" description="Disordered" evidence="1">
    <location>
        <begin position="48"/>
        <end position="76"/>
    </location>
</feature>
<reference evidence="3" key="1">
    <citation type="journal article" date="2019" name="Int. J. Syst. Evol. Microbiol.">
        <title>The Global Catalogue of Microorganisms (GCM) 10K type strain sequencing project: providing services to taxonomists for standard genome sequencing and annotation.</title>
        <authorList>
            <consortium name="The Broad Institute Genomics Platform"/>
            <consortium name="The Broad Institute Genome Sequencing Center for Infectious Disease"/>
            <person name="Wu L."/>
            <person name="Ma J."/>
        </authorList>
    </citation>
    <scope>NUCLEOTIDE SEQUENCE [LARGE SCALE GENOMIC DNA]</scope>
    <source>
        <strain evidence="3">JCM 9088</strain>
    </source>
</reference>
<evidence type="ECO:0000313" key="2">
    <source>
        <dbReference type="EMBL" id="GAA2956190.1"/>
    </source>
</evidence>